<comment type="caution">
    <text evidence="11">The sequence shown here is derived from an EMBL/GenBank/DDBJ whole genome shotgun (WGS) entry which is preliminary data.</text>
</comment>
<evidence type="ECO:0000256" key="9">
    <source>
        <dbReference type="ARBA" id="ARBA00038276"/>
    </source>
</evidence>
<evidence type="ECO:0000313" key="11">
    <source>
        <dbReference type="EMBL" id="TYT76135.1"/>
    </source>
</evidence>
<comment type="cofactor">
    <cofactor evidence="1">
        <name>Mg(2+)</name>
        <dbReference type="ChEBI" id="CHEBI:18420"/>
    </cofactor>
</comment>
<evidence type="ECO:0000256" key="2">
    <source>
        <dbReference type="ARBA" id="ARBA00022649"/>
    </source>
</evidence>
<dbReference type="Gene3D" id="3.30.460.10">
    <property type="entry name" value="Beta Polymerase, domain 2"/>
    <property type="match status" value="1"/>
</dbReference>
<reference evidence="11 12" key="1">
    <citation type="submission" date="2019-06" db="EMBL/GenBank/DDBJ databases">
        <title>Desulfobotulus mexicanus sp. nov., a novel sulfate-reducing bacterium isolated from the sediment of an alkaline crater lake in Mexico.</title>
        <authorList>
            <person name="Hirschler-Rea A."/>
        </authorList>
    </citation>
    <scope>NUCLEOTIDE SEQUENCE [LARGE SCALE GENOMIC DNA]</scope>
    <source>
        <strain evidence="11 12">PAR22N</strain>
    </source>
</reference>
<keyword evidence="8" id="KW-0460">Magnesium</keyword>
<keyword evidence="3 11" id="KW-0808">Transferase</keyword>
<dbReference type="GO" id="GO:0005524">
    <property type="term" value="F:ATP binding"/>
    <property type="evidence" value="ECO:0007669"/>
    <property type="project" value="UniProtKB-KW"/>
</dbReference>
<dbReference type="PANTHER" id="PTHR33571:SF12">
    <property type="entry name" value="BSL3053 PROTEIN"/>
    <property type="match status" value="1"/>
</dbReference>
<dbReference type="GO" id="GO:0046872">
    <property type="term" value="F:metal ion binding"/>
    <property type="evidence" value="ECO:0007669"/>
    <property type="project" value="UniProtKB-KW"/>
</dbReference>
<evidence type="ECO:0000313" key="12">
    <source>
        <dbReference type="Proteomes" id="UP000321899"/>
    </source>
</evidence>
<keyword evidence="12" id="KW-1185">Reference proteome</keyword>
<dbReference type="Pfam" id="PF01909">
    <property type="entry name" value="NTP_transf_2"/>
    <property type="match status" value="1"/>
</dbReference>
<sequence length="96" mass="10870">MDTSHLLKNKREEILRISRQHGAKNIRVFGSVARNQAGPDSDIDILVDLDHGRSLMDLGGMSIKLEALLGRKVDIVTEKGLHWYLKEKIIREAQPL</sequence>
<keyword evidence="6" id="KW-0547">Nucleotide-binding</keyword>
<evidence type="ECO:0000256" key="3">
    <source>
        <dbReference type="ARBA" id="ARBA00022679"/>
    </source>
</evidence>
<evidence type="ECO:0000256" key="5">
    <source>
        <dbReference type="ARBA" id="ARBA00022723"/>
    </source>
</evidence>
<organism evidence="11 12">
    <name type="scientific">Desulfobotulus mexicanus</name>
    <dbReference type="NCBI Taxonomy" id="2586642"/>
    <lineage>
        <taxon>Bacteria</taxon>
        <taxon>Pseudomonadati</taxon>
        <taxon>Thermodesulfobacteriota</taxon>
        <taxon>Desulfobacteria</taxon>
        <taxon>Desulfobacterales</taxon>
        <taxon>Desulfobacteraceae</taxon>
        <taxon>Desulfobotulus</taxon>
    </lineage>
</organism>
<dbReference type="EMBL" id="VDMB01000001">
    <property type="protein sequence ID" value="TYT76135.1"/>
    <property type="molecule type" value="Genomic_DNA"/>
</dbReference>
<dbReference type="InterPro" id="IPR002934">
    <property type="entry name" value="Polymerase_NTP_transf_dom"/>
</dbReference>
<dbReference type="PANTHER" id="PTHR33571">
    <property type="entry name" value="SSL8005 PROTEIN"/>
    <property type="match status" value="1"/>
</dbReference>
<comment type="similarity">
    <text evidence="9">Belongs to the MntA antitoxin family.</text>
</comment>
<keyword evidence="2" id="KW-1277">Toxin-antitoxin system</keyword>
<evidence type="ECO:0000256" key="7">
    <source>
        <dbReference type="ARBA" id="ARBA00022840"/>
    </source>
</evidence>
<dbReference type="InterPro" id="IPR043519">
    <property type="entry name" value="NT_sf"/>
</dbReference>
<keyword evidence="7" id="KW-0067">ATP-binding</keyword>
<dbReference type="InterPro" id="IPR052038">
    <property type="entry name" value="Type-VII_TA_antitoxin"/>
</dbReference>
<dbReference type="CDD" id="cd05403">
    <property type="entry name" value="NT_KNTase_like"/>
    <property type="match status" value="1"/>
</dbReference>
<dbReference type="Proteomes" id="UP000321899">
    <property type="component" value="Unassembled WGS sequence"/>
</dbReference>
<gene>
    <name evidence="11" type="ORF">FIM25_00850</name>
</gene>
<evidence type="ECO:0000256" key="8">
    <source>
        <dbReference type="ARBA" id="ARBA00022842"/>
    </source>
</evidence>
<dbReference type="RefSeq" id="WP_139445196.1">
    <property type="nucleotide sequence ID" value="NZ_VDMB01000001.1"/>
</dbReference>
<dbReference type="OrthoDB" id="5422227at2"/>
<evidence type="ECO:0000256" key="1">
    <source>
        <dbReference type="ARBA" id="ARBA00001946"/>
    </source>
</evidence>
<evidence type="ECO:0000256" key="6">
    <source>
        <dbReference type="ARBA" id="ARBA00022741"/>
    </source>
</evidence>
<protein>
    <submittedName>
        <fullName evidence="11">Nucleotidyltransferase family protein</fullName>
    </submittedName>
</protein>
<accession>A0A5Q4VER1</accession>
<evidence type="ECO:0000259" key="10">
    <source>
        <dbReference type="Pfam" id="PF01909"/>
    </source>
</evidence>
<dbReference type="AlphaFoldDB" id="A0A5Q4VER1"/>
<keyword evidence="5" id="KW-0479">Metal-binding</keyword>
<dbReference type="SUPFAM" id="SSF81301">
    <property type="entry name" value="Nucleotidyltransferase"/>
    <property type="match status" value="1"/>
</dbReference>
<keyword evidence="4" id="KW-0548">Nucleotidyltransferase</keyword>
<feature type="domain" description="Polymerase nucleotidyl transferase" evidence="10">
    <location>
        <begin position="16"/>
        <end position="94"/>
    </location>
</feature>
<name>A0A5Q4VER1_9BACT</name>
<evidence type="ECO:0000256" key="4">
    <source>
        <dbReference type="ARBA" id="ARBA00022695"/>
    </source>
</evidence>
<proteinExistence type="inferred from homology"/>
<dbReference type="GO" id="GO:0016779">
    <property type="term" value="F:nucleotidyltransferase activity"/>
    <property type="evidence" value="ECO:0007669"/>
    <property type="project" value="UniProtKB-KW"/>
</dbReference>